<protein>
    <submittedName>
        <fullName evidence="2">Uncharacterized protein</fullName>
    </submittedName>
</protein>
<dbReference type="RefSeq" id="XP_020301011.1">
    <property type="nucleotide sequence ID" value="XM_020448873.1"/>
</dbReference>
<gene>
    <name evidence="2" type="ORF">LOAG_14917</name>
</gene>
<reference evidence="2" key="1">
    <citation type="submission" date="2012-04" db="EMBL/GenBank/DDBJ databases">
        <title>The Genome Sequence of Loa loa.</title>
        <authorList>
            <consortium name="The Broad Institute Genome Sequencing Platform"/>
            <consortium name="Broad Institute Genome Sequencing Center for Infectious Disease"/>
            <person name="Nutman T.B."/>
            <person name="Fink D.L."/>
            <person name="Russ C."/>
            <person name="Young S."/>
            <person name="Zeng Q."/>
            <person name="Gargeya S."/>
            <person name="Alvarado L."/>
            <person name="Berlin A."/>
            <person name="Chapman S.B."/>
            <person name="Chen Z."/>
            <person name="Freedman E."/>
            <person name="Gellesch M."/>
            <person name="Goldberg J."/>
            <person name="Griggs A."/>
            <person name="Gujja S."/>
            <person name="Heilman E.R."/>
            <person name="Heiman D."/>
            <person name="Howarth C."/>
            <person name="Mehta T."/>
            <person name="Neiman D."/>
            <person name="Pearson M."/>
            <person name="Roberts A."/>
            <person name="Saif S."/>
            <person name="Shea T."/>
            <person name="Shenoy N."/>
            <person name="Sisk P."/>
            <person name="Stolte C."/>
            <person name="Sykes S."/>
            <person name="White J."/>
            <person name="Yandava C."/>
            <person name="Haas B."/>
            <person name="Henn M.R."/>
            <person name="Nusbaum C."/>
            <person name="Birren B."/>
        </authorList>
    </citation>
    <scope>NUCLEOTIDE SEQUENCE [LARGE SCALE GENOMIC DNA]</scope>
</reference>
<name>A0A1S0UFV8_LOALO</name>
<organism evidence="2">
    <name type="scientific">Loa loa</name>
    <name type="common">Eye worm</name>
    <name type="synonym">Filaria loa</name>
    <dbReference type="NCBI Taxonomy" id="7209"/>
    <lineage>
        <taxon>Eukaryota</taxon>
        <taxon>Metazoa</taxon>
        <taxon>Ecdysozoa</taxon>
        <taxon>Nematoda</taxon>
        <taxon>Chromadorea</taxon>
        <taxon>Rhabditida</taxon>
        <taxon>Spirurina</taxon>
        <taxon>Spiruromorpha</taxon>
        <taxon>Filarioidea</taxon>
        <taxon>Onchocercidae</taxon>
        <taxon>Loa</taxon>
    </lineage>
</organism>
<proteinExistence type="predicted"/>
<feature type="region of interest" description="Disordered" evidence="1">
    <location>
        <begin position="1"/>
        <end position="54"/>
    </location>
</feature>
<evidence type="ECO:0000256" key="1">
    <source>
        <dbReference type="SAM" id="MobiDB-lite"/>
    </source>
</evidence>
<feature type="compositionally biased region" description="Basic and acidic residues" evidence="1">
    <location>
        <begin position="1"/>
        <end position="52"/>
    </location>
</feature>
<dbReference type="RefSeq" id="XP_003150458.1">
    <property type="nucleotide sequence ID" value="XM_003150410.2"/>
</dbReference>
<dbReference type="EMBL" id="JH712362">
    <property type="protein sequence ID" value="EFO13611.1"/>
    <property type="molecule type" value="Genomic_DNA"/>
</dbReference>
<evidence type="ECO:0000313" key="2">
    <source>
        <dbReference type="EMBL" id="EJD74248.1"/>
    </source>
</evidence>
<accession>A0A1S0UFV8</accession>
<dbReference type="EMBL" id="JH712362">
    <property type="protein sequence ID" value="EJD74248.1"/>
    <property type="molecule type" value="Genomic_DNA"/>
</dbReference>
<dbReference type="InParanoid" id="A0A1S0UFV8"/>
<dbReference type="CTD" id="9952402"/>
<dbReference type="KEGG" id="loa:LOAG_14917"/>
<dbReference type="AlphaFoldDB" id="A0A1S0UFV8"/>
<dbReference type="GeneID" id="9952402"/>
<sequence length="140" mass="15921">MEKKADEMPKKEDEGMEKKADEMPKKEDEGMEKKADEMPKKEDEGMEKKEDGGPGGAVAVAAAFVVMDLTENIDCNRDKIWVNGHCKPDFLEFESEATMAKLEPRNSFKIQHSEAMEYGINDVRNEPFLVMVKNAFNLMK</sequence>